<dbReference type="EMBL" id="UZAJ01009077">
    <property type="protein sequence ID" value="VDO54485.1"/>
    <property type="molecule type" value="Genomic_DNA"/>
</dbReference>
<dbReference type="STRING" id="387005.A0A183HL32"/>
<reference evidence="3" key="1">
    <citation type="submission" date="2016-06" db="UniProtKB">
        <authorList>
            <consortium name="WormBaseParasite"/>
        </authorList>
    </citation>
    <scope>IDENTIFICATION</scope>
</reference>
<evidence type="ECO:0000313" key="3">
    <source>
        <dbReference type="WBParaSite" id="OFLC_0000819301-mRNA-1"/>
    </source>
</evidence>
<keyword evidence="2" id="KW-1185">Reference proteome</keyword>
<gene>
    <name evidence="1" type="ORF">OFLC_LOCUS8195</name>
</gene>
<evidence type="ECO:0000313" key="2">
    <source>
        <dbReference type="Proteomes" id="UP000267606"/>
    </source>
</evidence>
<sequence length="82" mass="9328">MDIRHSKHFDVARSPLPIHVSEDGGSHYEEIDDEMSVPKVMLQQINNESKSSTVDYLTTLDDHSGQQLQDIVHEVIDIQTNL</sequence>
<proteinExistence type="predicted"/>
<protein>
    <submittedName>
        <fullName evidence="1 3">Uncharacterized protein</fullName>
    </submittedName>
</protein>
<name>A0A183HL32_9BILA</name>
<dbReference type="Proteomes" id="UP000267606">
    <property type="component" value="Unassembled WGS sequence"/>
</dbReference>
<organism evidence="3">
    <name type="scientific">Onchocerca flexuosa</name>
    <dbReference type="NCBI Taxonomy" id="387005"/>
    <lineage>
        <taxon>Eukaryota</taxon>
        <taxon>Metazoa</taxon>
        <taxon>Ecdysozoa</taxon>
        <taxon>Nematoda</taxon>
        <taxon>Chromadorea</taxon>
        <taxon>Rhabditida</taxon>
        <taxon>Spirurina</taxon>
        <taxon>Spiruromorpha</taxon>
        <taxon>Filarioidea</taxon>
        <taxon>Onchocercidae</taxon>
        <taxon>Onchocerca</taxon>
    </lineage>
</organism>
<evidence type="ECO:0000313" key="1">
    <source>
        <dbReference type="EMBL" id="VDO54485.1"/>
    </source>
</evidence>
<dbReference type="WBParaSite" id="OFLC_0000819301-mRNA-1">
    <property type="protein sequence ID" value="OFLC_0000819301-mRNA-1"/>
    <property type="gene ID" value="OFLC_0000819301"/>
</dbReference>
<reference evidence="1 2" key="2">
    <citation type="submission" date="2018-11" db="EMBL/GenBank/DDBJ databases">
        <authorList>
            <consortium name="Pathogen Informatics"/>
        </authorList>
    </citation>
    <scope>NUCLEOTIDE SEQUENCE [LARGE SCALE GENOMIC DNA]</scope>
</reference>
<accession>A0A183HL32</accession>
<dbReference type="AlphaFoldDB" id="A0A183HL32"/>